<gene>
    <name evidence="13" type="ORF">Tci_024002</name>
</gene>
<proteinExistence type="predicted"/>
<evidence type="ECO:0000256" key="6">
    <source>
        <dbReference type="ARBA" id="ARBA00022908"/>
    </source>
</evidence>
<keyword evidence="6" id="KW-0229">DNA integration</keyword>
<evidence type="ECO:0000256" key="1">
    <source>
        <dbReference type="ARBA" id="ARBA00022722"/>
    </source>
</evidence>
<feature type="region of interest" description="Disordered" evidence="11">
    <location>
        <begin position="1614"/>
        <end position="1635"/>
    </location>
</feature>
<name>A0A6L2KVT9_TANCI</name>
<dbReference type="Gene3D" id="3.30.420.10">
    <property type="entry name" value="Ribonuclease H-like superfamily/Ribonuclease H"/>
    <property type="match status" value="1"/>
</dbReference>
<organism evidence="13">
    <name type="scientific">Tanacetum cinerariifolium</name>
    <name type="common">Dalmatian daisy</name>
    <name type="synonym">Chrysanthemum cinerariifolium</name>
    <dbReference type="NCBI Taxonomy" id="118510"/>
    <lineage>
        <taxon>Eukaryota</taxon>
        <taxon>Viridiplantae</taxon>
        <taxon>Streptophyta</taxon>
        <taxon>Embryophyta</taxon>
        <taxon>Tracheophyta</taxon>
        <taxon>Spermatophyta</taxon>
        <taxon>Magnoliopsida</taxon>
        <taxon>eudicotyledons</taxon>
        <taxon>Gunneridae</taxon>
        <taxon>Pentapetalae</taxon>
        <taxon>asterids</taxon>
        <taxon>campanulids</taxon>
        <taxon>Asterales</taxon>
        <taxon>Asteraceae</taxon>
        <taxon>Asteroideae</taxon>
        <taxon>Anthemideae</taxon>
        <taxon>Anthemidinae</taxon>
        <taxon>Tanacetum</taxon>
    </lineage>
</organism>
<dbReference type="InterPro" id="IPR057670">
    <property type="entry name" value="SH3_retrovirus"/>
</dbReference>
<dbReference type="PROSITE" id="PS50994">
    <property type="entry name" value="INTEGRASE"/>
    <property type="match status" value="1"/>
</dbReference>
<dbReference type="InterPro" id="IPR001584">
    <property type="entry name" value="Integrase_cat-core"/>
</dbReference>
<sequence>MPNPEDIIDPTTAINMALVLMAKAFKLNYSTPTNNNQRISSNPRNRQIAQPSMNLGQDNHIQMNAGNQNGLIVVSGIANQNGNDNVVPAQTEGNANGNNDLDEIKEVNTNCILMANLQQASTSGTQSDKAPVYESDGSSEIHLFGNCDDNDIFNMFTQEDQYTKLLKPIPKPHQVRHNDSNVISAVSIVEQGGGTIKNHSVTVEEARAYHESLFYNLATEDENINSINQKIKEANVQLTTELARYKNQVSERKDTTKGTSTNTKFANQSTKRNPSLQSLRNTFVVRQPNAFQSKRPKFSKTRVPQKVDKTNDLSNSVTLNSVPNPRESKVIDNDKVTALRMFRIDPSTTTGEDKFVPINKTSLLRLEGHNLGAIQRMIGSPSASKSSRIKNKEVDVEEHPRNLLHSKNKKHMSSECNNVKLAIQNDKSKTVYVMCKQCLITANHDVCVLNYVNGMNSRGKKQKANVSNIENQTKHLPQVKKPKKVGFAKRLASPKPSKPRMCPRVYFIEGLGHNLFSVGQFCDSNLKVAFRRNTCFVRNLEGVDLIKGNRTTNLYTINLLDMAFASLICLMDRATSTKSWLWHQWLSHLNFDTINDLARNDLVTGLQKFKYHKEHLCPLCEQGKSKMESHRPKHVLTSKQRLHLLHMDLCGPIRIASINGKRYVLVIVDDYSRYTWVLFLRSKDEAPDEIKTFLKKITVLLQAPVIINDHEDIGKLDTKDDIGFFISYSTNSYAYRVYNRRTKKIIKTMNVTFNELSAMAFEQSSLKPVLQSMTSGQINSGLDLTYAPSTITSQQPNKHQPETIADNVPNAMFDDNTFVNPFATPSTSAAESSSSQYADPSNMHTFYQPYPHEYQWTKDHPLEQVIEEPSRPIWTRNQLRSDGDICIILAWYAKKDVYICNPEGFIDADHPSHVYKLKKALYGLKQAPRPDIVHATCLCARYQAKPTEKHLKEMLIMRDAKTPSRVLPVELNSKAKSWLAVLWMRTQLTDYGFQLKKIPIYCDSKSTIAISYNPIQHSRMKHITVHYHFIKEHVKKGTIELYFVKTDYELADLFTKALLVDRFNYLVRRLGMRSLSSQELERLAESHFRVDAAKDFKEIHQVIKTAMKNYCCQVKLMLLVNAAKSRVIEGVVQPVAPTTVERKLVRKNKLKARGTLLMALLDKHQLKFNIHKDAKTLMEEIEKQFGGNKETKKRTHTLIWRNKIDLEEQSLDDLFNSLKIYEAKVKSFSFASTSIQNIAFVSSQTTNNTNDSVSAVASVSTASEKISVFALPNVDTLSNAVIYSFFASQSNSPQLDNDDLKQIDVDDLEEMDLKWSPKDTKRNGAAEPQRRNVPAEEEPTNYALMAFTSLSSSSSDNEVPSCSKACTKAYATLQSHYDKLIDDFRKSQFDVISYKTGLESVEARFLVYQQNESVFKEDIKLLKLEVQLRDNALVVLRQKFDKAKQERDDLKLKLKKFQTFSKNLSQLLASQTNDKTGLGYNTQVLTCFIFDCDEMFTSESDDSLPASPIYDRYHSRNGYHVIPLPYTGTFMPPKPDLVFHNAPNINETIHTAFNVELSLTKPGNDLFYTYMPLAPIIEDWVSDSKDDTKAEIPQNAPSFVQPIEQVKPPMPSIKSVKTSIPTANPKTAIPKPKINGNHRNRKACFVCKSLDHLIKDSNFYKKKMAQTSVRPVTAVVPKPHVTRPRQAKTIVTMPHSPPRRNINRSPSP</sequence>
<evidence type="ECO:0000256" key="7">
    <source>
        <dbReference type="ARBA" id="ARBA00022918"/>
    </source>
</evidence>
<dbReference type="GO" id="GO:0006310">
    <property type="term" value="P:DNA recombination"/>
    <property type="evidence" value="ECO:0007669"/>
    <property type="project" value="UniProtKB-KW"/>
</dbReference>
<evidence type="ECO:0000256" key="5">
    <source>
        <dbReference type="ARBA" id="ARBA00022842"/>
    </source>
</evidence>
<evidence type="ECO:0000256" key="10">
    <source>
        <dbReference type="SAM" id="Coils"/>
    </source>
</evidence>
<keyword evidence="2" id="KW-0479">Metal-binding</keyword>
<keyword evidence="8" id="KW-0548">Nucleotidyltransferase</keyword>
<keyword evidence="3" id="KW-0255">Endonuclease</keyword>
<feature type="region of interest" description="Disordered" evidence="11">
    <location>
        <begin position="1312"/>
        <end position="1336"/>
    </location>
</feature>
<dbReference type="InterPro" id="IPR012337">
    <property type="entry name" value="RNaseH-like_sf"/>
</dbReference>
<evidence type="ECO:0000256" key="8">
    <source>
        <dbReference type="ARBA" id="ARBA00022932"/>
    </source>
</evidence>
<feature type="compositionally biased region" description="Polar residues" evidence="11">
    <location>
        <begin position="1615"/>
        <end position="1625"/>
    </location>
</feature>
<dbReference type="GO" id="GO:0046872">
    <property type="term" value="F:metal ion binding"/>
    <property type="evidence" value="ECO:0007669"/>
    <property type="project" value="UniProtKB-KW"/>
</dbReference>
<dbReference type="InterPro" id="IPR036397">
    <property type="entry name" value="RNaseH_sf"/>
</dbReference>
<feature type="region of interest" description="Disordered" evidence="11">
    <location>
        <begin position="248"/>
        <end position="273"/>
    </location>
</feature>
<dbReference type="EMBL" id="BKCJ010002955">
    <property type="protein sequence ID" value="GEU52024.1"/>
    <property type="molecule type" value="Genomic_DNA"/>
</dbReference>
<keyword evidence="4" id="KW-0378">Hydrolase</keyword>
<keyword evidence="5" id="KW-0460">Magnesium</keyword>
<dbReference type="GO" id="GO:0003964">
    <property type="term" value="F:RNA-directed DNA polymerase activity"/>
    <property type="evidence" value="ECO:0007669"/>
    <property type="project" value="UniProtKB-KW"/>
</dbReference>
<feature type="coiled-coil region" evidence="10">
    <location>
        <begin position="217"/>
        <end position="248"/>
    </location>
</feature>
<protein>
    <submittedName>
        <fullName evidence="13">Retrovirus-related Pol polyprotein from transposon TNT 1-94</fullName>
    </submittedName>
</protein>
<dbReference type="InterPro" id="IPR025724">
    <property type="entry name" value="GAG-pre-integrase_dom"/>
</dbReference>
<keyword evidence="10" id="KW-0175">Coiled coil</keyword>
<dbReference type="GO" id="GO:0004519">
    <property type="term" value="F:endonuclease activity"/>
    <property type="evidence" value="ECO:0007669"/>
    <property type="project" value="UniProtKB-KW"/>
</dbReference>
<dbReference type="InterPro" id="IPR039537">
    <property type="entry name" value="Retrotran_Ty1/copia-like"/>
</dbReference>
<dbReference type="GO" id="GO:0003676">
    <property type="term" value="F:nucleic acid binding"/>
    <property type="evidence" value="ECO:0007669"/>
    <property type="project" value="InterPro"/>
</dbReference>
<feature type="compositionally biased region" description="Polar residues" evidence="11">
    <location>
        <begin position="257"/>
        <end position="273"/>
    </location>
</feature>
<evidence type="ECO:0000256" key="2">
    <source>
        <dbReference type="ARBA" id="ARBA00022723"/>
    </source>
</evidence>
<comment type="caution">
    <text evidence="13">The sequence shown here is derived from an EMBL/GenBank/DDBJ whole genome shotgun (WGS) entry which is preliminary data.</text>
</comment>
<evidence type="ECO:0000256" key="3">
    <source>
        <dbReference type="ARBA" id="ARBA00022759"/>
    </source>
</evidence>
<feature type="compositionally biased region" description="Basic and acidic residues" evidence="11">
    <location>
        <begin position="1312"/>
        <end position="1334"/>
    </location>
</feature>
<evidence type="ECO:0000256" key="4">
    <source>
        <dbReference type="ARBA" id="ARBA00022801"/>
    </source>
</evidence>
<dbReference type="GO" id="GO:0003887">
    <property type="term" value="F:DNA-directed DNA polymerase activity"/>
    <property type="evidence" value="ECO:0007669"/>
    <property type="project" value="UniProtKB-KW"/>
</dbReference>
<dbReference type="PANTHER" id="PTHR42648">
    <property type="entry name" value="TRANSPOSASE, PUTATIVE-RELATED"/>
    <property type="match status" value="1"/>
</dbReference>
<keyword evidence="1" id="KW-0540">Nuclease</keyword>
<reference evidence="13" key="1">
    <citation type="journal article" date="2019" name="Sci. Rep.">
        <title>Draft genome of Tanacetum cinerariifolium, the natural source of mosquito coil.</title>
        <authorList>
            <person name="Yamashiro T."/>
            <person name="Shiraishi A."/>
            <person name="Satake H."/>
            <person name="Nakayama K."/>
        </authorList>
    </citation>
    <scope>NUCLEOTIDE SEQUENCE</scope>
</reference>
<dbReference type="GO" id="GO:0015074">
    <property type="term" value="P:DNA integration"/>
    <property type="evidence" value="ECO:0007669"/>
    <property type="project" value="UniProtKB-KW"/>
</dbReference>
<keyword evidence="9" id="KW-0233">DNA recombination</keyword>
<dbReference type="PANTHER" id="PTHR42648:SF11">
    <property type="entry name" value="TRANSPOSON TY4-P GAG-POL POLYPROTEIN"/>
    <property type="match status" value="1"/>
</dbReference>
<evidence type="ECO:0000313" key="13">
    <source>
        <dbReference type="EMBL" id="GEU52024.1"/>
    </source>
</evidence>
<keyword evidence="8" id="KW-0239">DNA-directed DNA polymerase</keyword>
<accession>A0A6L2KVT9</accession>
<feature type="domain" description="Integrase catalytic" evidence="12">
    <location>
        <begin position="628"/>
        <end position="817"/>
    </location>
</feature>
<dbReference type="Pfam" id="PF13976">
    <property type="entry name" value="gag_pre-integrs"/>
    <property type="match status" value="1"/>
</dbReference>
<dbReference type="CDD" id="cd09272">
    <property type="entry name" value="RNase_HI_RT_Ty1"/>
    <property type="match status" value="1"/>
</dbReference>
<dbReference type="SUPFAM" id="SSF53098">
    <property type="entry name" value="Ribonuclease H-like"/>
    <property type="match status" value="1"/>
</dbReference>
<keyword evidence="8" id="KW-0808">Transferase</keyword>
<keyword evidence="7" id="KW-0695">RNA-directed DNA polymerase</keyword>
<evidence type="ECO:0000256" key="9">
    <source>
        <dbReference type="ARBA" id="ARBA00023172"/>
    </source>
</evidence>
<evidence type="ECO:0000259" key="12">
    <source>
        <dbReference type="PROSITE" id="PS50994"/>
    </source>
</evidence>
<dbReference type="GO" id="GO:0016787">
    <property type="term" value="F:hydrolase activity"/>
    <property type="evidence" value="ECO:0007669"/>
    <property type="project" value="UniProtKB-KW"/>
</dbReference>
<evidence type="ECO:0000256" key="11">
    <source>
        <dbReference type="SAM" id="MobiDB-lite"/>
    </source>
</evidence>
<dbReference type="Pfam" id="PF25597">
    <property type="entry name" value="SH3_retrovirus"/>
    <property type="match status" value="1"/>
</dbReference>